<feature type="domain" description="PEP-utilising enzyme mobile" evidence="7">
    <location>
        <begin position="151"/>
        <end position="225"/>
    </location>
</feature>
<evidence type="ECO:0000256" key="1">
    <source>
        <dbReference type="ARBA" id="ARBA00001946"/>
    </source>
</evidence>
<evidence type="ECO:0008006" key="12">
    <source>
        <dbReference type="Google" id="ProtNLM"/>
    </source>
</evidence>
<feature type="domain" description="Phosphotransferase system enzyme I N-terminal" evidence="9">
    <location>
        <begin position="23"/>
        <end position="128"/>
    </location>
</feature>
<dbReference type="Pfam" id="PF02896">
    <property type="entry name" value="PEP-utilizers_C"/>
    <property type="match status" value="1"/>
</dbReference>
<dbReference type="PANTHER" id="PTHR46244:SF6">
    <property type="entry name" value="PHOSPHOENOLPYRUVATE-PROTEIN PHOSPHOTRANSFERASE"/>
    <property type="match status" value="1"/>
</dbReference>
<dbReference type="Gene3D" id="3.50.30.10">
    <property type="entry name" value="Phosphohistidine domain"/>
    <property type="match status" value="1"/>
</dbReference>
<evidence type="ECO:0000256" key="3">
    <source>
        <dbReference type="ARBA" id="ARBA00022679"/>
    </source>
</evidence>
<keyword evidence="6" id="KW-0460">Magnesium</keyword>
<gene>
    <name evidence="10" type="ORF">C7B47_13235</name>
</gene>
<dbReference type="InterPro" id="IPR015813">
    <property type="entry name" value="Pyrv/PenolPyrv_kinase-like_dom"/>
</dbReference>
<dbReference type="SUPFAM" id="SSF51621">
    <property type="entry name" value="Phosphoenolpyruvate/pyruvate domain"/>
    <property type="match status" value="1"/>
</dbReference>
<evidence type="ECO:0000259" key="7">
    <source>
        <dbReference type="Pfam" id="PF00391"/>
    </source>
</evidence>
<proteinExistence type="inferred from homology"/>
<comment type="caution">
    <text evidence="10">The sequence shown here is derived from an EMBL/GenBank/DDBJ whole genome shotgun (WGS) entry which is preliminary data.</text>
</comment>
<dbReference type="InterPro" id="IPR008279">
    <property type="entry name" value="PEP-util_enz_mobile_dom"/>
</dbReference>
<evidence type="ECO:0000256" key="6">
    <source>
        <dbReference type="ARBA" id="ARBA00022842"/>
    </source>
</evidence>
<keyword evidence="4" id="KW-0479">Metal-binding</keyword>
<dbReference type="PRINTS" id="PR01736">
    <property type="entry name" value="PHPHTRNFRASE"/>
</dbReference>
<evidence type="ECO:0000259" key="9">
    <source>
        <dbReference type="Pfam" id="PF05524"/>
    </source>
</evidence>
<keyword evidence="5" id="KW-0418">Kinase</keyword>
<dbReference type="InterPro" id="IPR036637">
    <property type="entry name" value="Phosphohistidine_dom_sf"/>
</dbReference>
<dbReference type="InterPro" id="IPR040442">
    <property type="entry name" value="Pyrv_kinase-like_dom_sf"/>
</dbReference>
<dbReference type="GO" id="GO:0009401">
    <property type="term" value="P:phosphoenolpyruvate-dependent sugar phosphotransferase system"/>
    <property type="evidence" value="ECO:0007669"/>
    <property type="project" value="InterPro"/>
</dbReference>
<dbReference type="Proteomes" id="UP000242705">
    <property type="component" value="Unassembled WGS sequence"/>
</dbReference>
<keyword evidence="3" id="KW-0808">Transferase</keyword>
<accession>A0A2T2WS24</accession>
<evidence type="ECO:0000259" key="8">
    <source>
        <dbReference type="Pfam" id="PF02896"/>
    </source>
</evidence>
<dbReference type="Gene3D" id="1.10.274.10">
    <property type="entry name" value="PtsI, HPr-binding domain"/>
    <property type="match status" value="1"/>
</dbReference>
<feature type="domain" description="PEP-utilising enzyme C-terminal" evidence="8">
    <location>
        <begin position="256"/>
        <end position="527"/>
    </location>
</feature>
<dbReference type="InterPro" id="IPR000121">
    <property type="entry name" value="PEP_util_C"/>
</dbReference>
<evidence type="ECO:0000256" key="4">
    <source>
        <dbReference type="ARBA" id="ARBA00022723"/>
    </source>
</evidence>
<dbReference type="SUPFAM" id="SSF52009">
    <property type="entry name" value="Phosphohistidine domain"/>
    <property type="match status" value="1"/>
</dbReference>
<dbReference type="Pfam" id="PF05524">
    <property type="entry name" value="PEP-utilisers_N"/>
    <property type="match status" value="1"/>
</dbReference>
<dbReference type="InterPro" id="IPR036618">
    <property type="entry name" value="PtsI_HPr-bd_sf"/>
</dbReference>
<comment type="cofactor">
    <cofactor evidence="1">
        <name>Mg(2+)</name>
        <dbReference type="ChEBI" id="CHEBI:18420"/>
    </cofactor>
</comment>
<dbReference type="SUPFAM" id="SSF47831">
    <property type="entry name" value="Enzyme I of the PEP:sugar phosphotransferase system HPr-binding (sub)domain"/>
    <property type="match status" value="1"/>
</dbReference>
<name>A0A2T2WS24_SULTH</name>
<dbReference type="GO" id="GO:0046872">
    <property type="term" value="F:metal ion binding"/>
    <property type="evidence" value="ECO:0007669"/>
    <property type="project" value="UniProtKB-KW"/>
</dbReference>
<evidence type="ECO:0000256" key="2">
    <source>
        <dbReference type="ARBA" id="ARBA00007837"/>
    </source>
</evidence>
<protein>
    <recommendedName>
        <fullName evidence="12">Phosphoenolpyruvate--protein phosphotransferase</fullName>
    </recommendedName>
</protein>
<dbReference type="InterPro" id="IPR008731">
    <property type="entry name" value="PTS_EIN"/>
</dbReference>
<reference evidence="10 11" key="1">
    <citation type="journal article" date="2014" name="BMC Genomics">
        <title>Comparison of environmental and isolate Sulfobacillus genomes reveals diverse carbon, sulfur, nitrogen, and hydrogen metabolisms.</title>
        <authorList>
            <person name="Justice N.B."/>
            <person name="Norman A."/>
            <person name="Brown C.T."/>
            <person name="Singh A."/>
            <person name="Thomas B.C."/>
            <person name="Banfield J.F."/>
        </authorList>
    </citation>
    <scope>NUCLEOTIDE SEQUENCE [LARGE SCALE GENOMIC DNA]</scope>
    <source>
        <strain evidence="10">AMDSBA5</strain>
    </source>
</reference>
<evidence type="ECO:0000256" key="5">
    <source>
        <dbReference type="ARBA" id="ARBA00022777"/>
    </source>
</evidence>
<dbReference type="InterPro" id="IPR050499">
    <property type="entry name" value="PEP-utilizing_PTS_enzyme"/>
</dbReference>
<dbReference type="Gene3D" id="3.20.20.60">
    <property type="entry name" value="Phosphoenolpyruvate-binding domains"/>
    <property type="match status" value="1"/>
</dbReference>
<dbReference type="PANTHER" id="PTHR46244">
    <property type="entry name" value="PHOSPHOENOLPYRUVATE-PROTEIN PHOSPHOTRANSFERASE"/>
    <property type="match status" value="1"/>
</dbReference>
<dbReference type="EMBL" id="PXYX01000037">
    <property type="protein sequence ID" value="PSR25039.1"/>
    <property type="molecule type" value="Genomic_DNA"/>
</dbReference>
<dbReference type="Pfam" id="PF00391">
    <property type="entry name" value="PEP-utilizers"/>
    <property type="match status" value="1"/>
</dbReference>
<organism evidence="10 11">
    <name type="scientific">Sulfobacillus thermosulfidooxidans</name>
    <dbReference type="NCBI Taxonomy" id="28034"/>
    <lineage>
        <taxon>Bacteria</taxon>
        <taxon>Bacillati</taxon>
        <taxon>Bacillota</taxon>
        <taxon>Clostridia</taxon>
        <taxon>Eubacteriales</taxon>
        <taxon>Clostridiales Family XVII. Incertae Sedis</taxon>
        <taxon>Sulfobacillus</taxon>
    </lineage>
</organism>
<evidence type="ECO:0000313" key="11">
    <source>
        <dbReference type="Proteomes" id="UP000242705"/>
    </source>
</evidence>
<comment type="similarity">
    <text evidence="2">Belongs to the PEP-utilizing enzyme family.</text>
</comment>
<sequence length="555" mass="61618">MLRHLKISVLLGGDAVRYHAEVLSSGVTQGPWMFVLDTVEESQASTSSDWKKAHARAIATLEELSTTIAQTHEKDIIEAQILMLQDPTWLSRVEELSRTFDPKTAIWQSAEEFASSLDQIADPYLQQRAQDIRDVAVLWIQSLTNHQTVSIEPQTIVVTDKITVQDVLSWAQVPVLGIIVEEGSALMHASLIAQNMGIPVVKLPSAIKILSRQSMHSQILLNADEGYIELFDESSTGPKEDAHQNSPTPLYIGPVIIQGQSFEIMANVSSVLEVSRARDYGADGIGLVRTEFFFEAADHLLSLDEQVDLYRLVLKNSPGPVIFRTIDIGSDKPLAFLPLKPEANPALGQRGVRIYSQYPELLKTQLQALLRAQDGEQPVSIMFPMISTLEEWQFCWQMAHEVINACNRPVSSMRLGIMLEVPSLLFLIPELAQHHVQFASLGSNDLYQYVLAKDREQSTDHSSSGAFSFARAVAYASVKAQAHNLPLSVCGQLAQEPRWALLFAGLHMTRLSMASPQIPHIKAYLRDHMANLSVLETQVKDALSSLSSFTTWMTS</sequence>
<dbReference type="GO" id="GO:0016301">
    <property type="term" value="F:kinase activity"/>
    <property type="evidence" value="ECO:0007669"/>
    <property type="project" value="UniProtKB-KW"/>
</dbReference>
<dbReference type="AlphaFoldDB" id="A0A2T2WS24"/>
<evidence type="ECO:0000313" key="10">
    <source>
        <dbReference type="EMBL" id="PSR25039.1"/>
    </source>
</evidence>